<name>A0AAF3FK60_9BILA</name>
<feature type="compositionally biased region" description="Polar residues" evidence="1">
    <location>
        <begin position="213"/>
        <end position="223"/>
    </location>
</feature>
<evidence type="ECO:0000256" key="1">
    <source>
        <dbReference type="SAM" id="MobiDB-lite"/>
    </source>
</evidence>
<protein>
    <submittedName>
        <fullName evidence="3">Uncharacterized protein</fullName>
    </submittedName>
</protein>
<organism evidence="2 3">
    <name type="scientific">Mesorhabditis belari</name>
    <dbReference type="NCBI Taxonomy" id="2138241"/>
    <lineage>
        <taxon>Eukaryota</taxon>
        <taxon>Metazoa</taxon>
        <taxon>Ecdysozoa</taxon>
        <taxon>Nematoda</taxon>
        <taxon>Chromadorea</taxon>
        <taxon>Rhabditida</taxon>
        <taxon>Rhabditina</taxon>
        <taxon>Rhabditomorpha</taxon>
        <taxon>Rhabditoidea</taxon>
        <taxon>Rhabditidae</taxon>
        <taxon>Mesorhabditinae</taxon>
        <taxon>Mesorhabditis</taxon>
    </lineage>
</organism>
<feature type="compositionally biased region" description="Low complexity" evidence="1">
    <location>
        <begin position="195"/>
        <end position="208"/>
    </location>
</feature>
<reference evidence="3" key="1">
    <citation type="submission" date="2024-02" db="UniProtKB">
        <authorList>
            <consortium name="WormBaseParasite"/>
        </authorList>
    </citation>
    <scope>IDENTIFICATION</scope>
</reference>
<evidence type="ECO:0000313" key="2">
    <source>
        <dbReference type="Proteomes" id="UP000887575"/>
    </source>
</evidence>
<feature type="region of interest" description="Disordered" evidence="1">
    <location>
        <begin position="190"/>
        <end position="223"/>
    </location>
</feature>
<keyword evidence="2" id="KW-1185">Reference proteome</keyword>
<proteinExistence type="predicted"/>
<dbReference type="WBParaSite" id="MBELARI_LOCUS7506">
    <property type="protein sequence ID" value="MBELARI_LOCUS7506"/>
    <property type="gene ID" value="MBELARI_LOCUS7506"/>
</dbReference>
<sequence length="223" mass="25677">MYRFETTDANWKDILMEASLHDDKPMWVYVIFRKNHCSGHEKMTVNISFDGPVFWNRQVAYLYCCSCHFEIHEASFMAILHKFEARVERVCLVDSPVDYAFLPDSLFAYMARSMPRLQFIYMRELDLEKINRGTVVELAAHKNLKKVIVHKCRNYEVLEDFRNLPQLLVVKGEIQGLKAMLGGDVENAPMDSCPSSLTTSTSTTSDSSELSDRFQQVSVSQSP</sequence>
<accession>A0AAF3FK60</accession>
<dbReference type="Proteomes" id="UP000887575">
    <property type="component" value="Unassembled WGS sequence"/>
</dbReference>
<evidence type="ECO:0000313" key="3">
    <source>
        <dbReference type="WBParaSite" id="MBELARI_LOCUS7506"/>
    </source>
</evidence>
<dbReference type="AlphaFoldDB" id="A0AAF3FK60"/>